<keyword evidence="3" id="KW-1185">Reference proteome</keyword>
<gene>
    <name evidence="2" type="ordered locus">PCC7424_1865</name>
</gene>
<evidence type="ECO:0000313" key="2">
    <source>
        <dbReference type="EMBL" id="ACK70297.1"/>
    </source>
</evidence>
<dbReference type="InterPro" id="IPR012902">
    <property type="entry name" value="N_methyl_site"/>
</dbReference>
<evidence type="ECO:0000256" key="1">
    <source>
        <dbReference type="SAM" id="Phobius"/>
    </source>
</evidence>
<dbReference type="AlphaFoldDB" id="B7KDJ5"/>
<evidence type="ECO:0000313" key="3">
    <source>
        <dbReference type="Proteomes" id="UP000002384"/>
    </source>
</evidence>
<dbReference type="KEGG" id="cyc:PCC7424_1865"/>
<keyword evidence="1" id="KW-0472">Membrane</keyword>
<keyword evidence="1" id="KW-1133">Transmembrane helix</keyword>
<dbReference type="EMBL" id="CP001291">
    <property type="protein sequence ID" value="ACK70297.1"/>
    <property type="molecule type" value="Genomic_DNA"/>
</dbReference>
<dbReference type="STRING" id="65393.PCC7424_1865"/>
<proteinExistence type="predicted"/>
<dbReference type="RefSeq" id="WP_012599240.1">
    <property type="nucleotide sequence ID" value="NC_011729.1"/>
</dbReference>
<dbReference type="Proteomes" id="UP000002384">
    <property type="component" value="Chromosome"/>
</dbReference>
<evidence type="ECO:0008006" key="4">
    <source>
        <dbReference type="Google" id="ProtNLM"/>
    </source>
</evidence>
<dbReference type="Pfam" id="PF07963">
    <property type="entry name" value="N_methyl"/>
    <property type="match status" value="1"/>
</dbReference>
<sequence>MKKPLNFTKKLKINTDNNQGFTLVEALAGITVAGMVFAAVAPVIMIGISTRLQTQKAQQAIEIAQGEVNRIQTLMAQGVNVDDEDEKLPPVLPSEVDTQEELIAVQAPESTVDNFAELNSSDSSNGYKKAYLVELNNQTAQPDFLVQVFRDEGIRFQQGRINGQLAVFRVGIRVYSGLAKDNIGNLETDVASLQMTESFGQQRTRPLAVIYTEISQSDAQFSLQEYEEYLDED</sequence>
<keyword evidence="1" id="KW-0812">Transmembrane</keyword>
<reference evidence="3" key="1">
    <citation type="journal article" date="2011" name="MBio">
        <title>Novel metabolic attributes of the genus Cyanothece, comprising a group of unicellular nitrogen-fixing Cyanobacteria.</title>
        <authorList>
            <person name="Bandyopadhyay A."/>
            <person name="Elvitigala T."/>
            <person name="Welsh E."/>
            <person name="Stockel J."/>
            <person name="Liberton M."/>
            <person name="Min H."/>
            <person name="Sherman L.A."/>
            <person name="Pakrasi H.B."/>
        </authorList>
    </citation>
    <scope>NUCLEOTIDE SEQUENCE [LARGE SCALE GENOMIC DNA]</scope>
    <source>
        <strain evidence="3">PCC 7424</strain>
    </source>
</reference>
<organism evidence="2 3">
    <name type="scientific">Gloeothece citriformis (strain PCC 7424)</name>
    <name type="common">Cyanothece sp. (strain PCC 7424)</name>
    <dbReference type="NCBI Taxonomy" id="65393"/>
    <lineage>
        <taxon>Bacteria</taxon>
        <taxon>Bacillati</taxon>
        <taxon>Cyanobacteriota</taxon>
        <taxon>Cyanophyceae</taxon>
        <taxon>Oscillatoriophycideae</taxon>
        <taxon>Chroococcales</taxon>
        <taxon>Aphanothecaceae</taxon>
        <taxon>Gloeothece</taxon>
        <taxon>Gloeothece citriformis</taxon>
    </lineage>
</organism>
<dbReference type="eggNOG" id="COG4967">
    <property type="taxonomic scope" value="Bacteria"/>
</dbReference>
<dbReference type="OrthoDB" id="461404at2"/>
<accession>B7KDJ5</accession>
<dbReference type="PROSITE" id="PS00409">
    <property type="entry name" value="PROKAR_NTER_METHYL"/>
    <property type="match status" value="1"/>
</dbReference>
<dbReference type="HOGENOM" id="CLU_103666_0_0_3"/>
<name>B7KDJ5_GLOC7</name>
<protein>
    <recommendedName>
        <fullName evidence="4">Type II secretion system protein</fullName>
    </recommendedName>
</protein>
<feature type="transmembrane region" description="Helical" evidence="1">
    <location>
        <begin position="21"/>
        <end position="48"/>
    </location>
</feature>